<organism evidence="2 3">
    <name type="scientific">Pristionchus fissidentatus</name>
    <dbReference type="NCBI Taxonomy" id="1538716"/>
    <lineage>
        <taxon>Eukaryota</taxon>
        <taxon>Metazoa</taxon>
        <taxon>Ecdysozoa</taxon>
        <taxon>Nematoda</taxon>
        <taxon>Chromadorea</taxon>
        <taxon>Rhabditida</taxon>
        <taxon>Rhabditina</taxon>
        <taxon>Diplogasteromorpha</taxon>
        <taxon>Diplogasteroidea</taxon>
        <taxon>Neodiplogasteridae</taxon>
        <taxon>Pristionchus</taxon>
    </lineage>
</organism>
<accession>A0AAV5W8K9</accession>
<reference evidence="2" key="1">
    <citation type="submission" date="2023-10" db="EMBL/GenBank/DDBJ databases">
        <title>Genome assembly of Pristionchus species.</title>
        <authorList>
            <person name="Yoshida K."/>
            <person name="Sommer R.J."/>
        </authorList>
    </citation>
    <scope>NUCLEOTIDE SEQUENCE</scope>
    <source>
        <strain evidence="2">RS5133</strain>
    </source>
</reference>
<gene>
    <name evidence="2" type="ORF">PFISCL1PPCAC_19463</name>
</gene>
<protein>
    <submittedName>
        <fullName evidence="2">Uncharacterized protein</fullName>
    </submittedName>
</protein>
<dbReference type="AlphaFoldDB" id="A0AAV5W8K9"/>
<feature type="compositionally biased region" description="Basic and acidic residues" evidence="1">
    <location>
        <begin position="7"/>
        <end position="18"/>
    </location>
</feature>
<comment type="caution">
    <text evidence="2">The sequence shown here is derived from an EMBL/GenBank/DDBJ whole genome shotgun (WGS) entry which is preliminary data.</text>
</comment>
<dbReference type="EMBL" id="BTSY01000005">
    <property type="protein sequence ID" value="GMT28166.1"/>
    <property type="molecule type" value="Genomic_DNA"/>
</dbReference>
<keyword evidence="3" id="KW-1185">Reference proteome</keyword>
<dbReference type="Proteomes" id="UP001432322">
    <property type="component" value="Unassembled WGS sequence"/>
</dbReference>
<evidence type="ECO:0000256" key="1">
    <source>
        <dbReference type="SAM" id="MobiDB-lite"/>
    </source>
</evidence>
<evidence type="ECO:0000313" key="2">
    <source>
        <dbReference type="EMBL" id="GMT28166.1"/>
    </source>
</evidence>
<feature type="region of interest" description="Disordered" evidence="1">
    <location>
        <begin position="1"/>
        <end position="25"/>
    </location>
</feature>
<name>A0AAV5W8K9_9BILA</name>
<evidence type="ECO:0000313" key="3">
    <source>
        <dbReference type="Proteomes" id="UP001432322"/>
    </source>
</evidence>
<feature type="non-terminal residue" evidence="2">
    <location>
        <position position="1"/>
    </location>
</feature>
<feature type="non-terminal residue" evidence="2">
    <location>
        <position position="85"/>
    </location>
</feature>
<proteinExistence type="predicted"/>
<sequence>QTAAVLKEARGADPRDATRTQQKVVKQEMKSLHDTVTLLLNDFDRYETENKVCVSCEGLLEDMEKMRVDHEREINELKADHEREK</sequence>